<accession>A0ABQ9KEH2</accession>
<evidence type="ECO:0000313" key="5">
    <source>
        <dbReference type="Proteomes" id="UP001174677"/>
    </source>
</evidence>
<dbReference type="Pfam" id="PF00646">
    <property type="entry name" value="F-box"/>
    <property type="match status" value="1"/>
</dbReference>
<keyword evidence="5" id="KW-1185">Reference proteome</keyword>
<feature type="domain" description="F-box associated beta-propeller type 3" evidence="3">
    <location>
        <begin position="93"/>
        <end position="389"/>
    </location>
</feature>
<dbReference type="NCBIfam" id="TIGR01640">
    <property type="entry name" value="F_box_assoc_1"/>
    <property type="match status" value="1"/>
</dbReference>
<dbReference type="InterPro" id="IPR036047">
    <property type="entry name" value="F-box-like_dom_sf"/>
</dbReference>
<dbReference type="SUPFAM" id="SSF81383">
    <property type="entry name" value="F-box domain"/>
    <property type="match status" value="1"/>
</dbReference>
<dbReference type="InterPro" id="IPR013187">
    <property type="entry name" value="F-box-assoc_dom_typ3"/>
</dbReference>
<evidence type="ECO:0000256" key="1">
    <source>
        <dbReference type="SAM" id="MobiDB-lite"/>
    </source>
</evidence>
<evidence type="ECO:0000259" key="2">
    <source>
        <dbReference type="Pfam" id="PF00646"/>
    </source>
</evidence>
<gene>
    <name evidence="4" type="ORF">P3X46_032405</name>
</gene>
<dbReference type="Proteomes" id="UP001174677">
    <property type="component" value="Chromosome 18"/>
</dbReference>
<dbReference type="Gene3D" id="1.20.1280.50">
    <property type="match status" value="1"/>
</dbReference>
<dbReference type="PANTHER" id="PTHR31672:SF13">
    <property type="entry name" value="F-BOX PROTEIN CPR30-LIKE"/>
    <property type="match status" value="1"/>
</dbReference>
<comment type="caution">
    <text evidence="4">The sequence shown here is derived from an EMBL/GenBank/DDBJ whole genome shotgun (WGS) entry which is preliminary data.</text>
</comment>
<name>A0ABQ9KEH2_HEVBR</name>
<dbReference type="PANTHER" id="PTHR31672">
    <property type="entry name" value="BNACNNG10540D PROTEIN"/>
    <property type="match status" value="1"/>
</dbReference>
<feature type="domain" description="F-box" evidence="2">
    <location>
        <begin position="28"/>
        <end position="67"/>
    </location>
</feature>
<dbReference type="Pfam" id="PF08268">
    <property type="entry name" value="FBA_3"/>
    <property type="match status" value="1"/>
</dbReference>
<dbReference type="EMBL" id="JARPOI010000018">
    <property type="protein sequence ID" value="KAJ9135196.1"/>
    <property type="molecule type" value="Genomic_DNA"/>
</dbReference>
<evidence type="ECO:0000313" key="4">
    <source>
        <dbReference type="EMBL" id="KAJ9135196.1"/>
    </source>
</evidence>
<evidence type="ECO:0000259" key="3">
    <source>
        <dbReference type="Pfam" id="PF08268"/>
    </source>
</evidence>
<proteinExistence type="predicted"/>
<dbReference type="InterPro" id="IPR001810">
    <property type="entry name" value="F-box_dom"/>
</dbReference>
<feature type="compositionally biased region" description="Polar residues" evidence="1">
    <location>
        <begin position="1"/>
        <end position="17"/>
    </location>
</feature>
<feature type="region of interest" description="Disordered" evidence="1">
    <location>
        <begin position="1"/>
        <end position="23"/>
    </location>
</feature>
<protein>
    <recommendedName>
        <fullName evidence="6">F-box domain-containing protein</fullName>
    </recommendedName>
</protein>
<organism evidence="4 5">
    <name type="scientific">Hevea brasiliensis</name>
    <name type="common">Para rubber tree</name>
    <name type="synonym">Siphonia brasiliensis</name>
    <dbReference type="NCBI Taxonomy" id="3981"/>
    <lineage>
        <taxon>Eukaryota</taxon>
        <taxon>Viridiplantae</taxon>
        <taxon>Streptophyta</taxon>
        <taxon>Embryophyta</taxon>
        <taxon>Tracheophyta</taxon>
        <taxon>Spermatophyta</taxon>
        <taxon>Magnoliopsida</taxon>
        <taxon>eudicotyledons</taxon>
        <taxon>Gunneridae</taxon>
        <taxon>Pentapetalae</taxon>
        <taxon>rosids</taxon>
        <taxon>fabids</taxon>
        <taxon>Malpighiales</taxon>
        <taxon>Euphorbiaceae</taxon>
        <taxon>Crotonoideae</taxon>
        <taxon>Micrandreae</taxon>
        <taxon>Hevea</taxon>
    </lineage>
</organism>
<dbReference type="InterPro" id="IPR017451">
    <property type="entry name" value="F-box-assoc_interact_dom"/>
</dbReference>
<dbReference type="InterPro" id="IPR050796">
    <property type="entry name" value="SCF_F-box_component"/>
</dbReference>
<reference evidence="4 5" key="1">
    <citation type="journal article" date="2023" name="Plant Biotechnol. J.">
        <title>Chromosome-level wild Hevea brasiliensis genome provides new tools for genomic-assisted breeding and valuable loci to elevate rubber yield.</title>
        <authorList>
            <person name="Cheng H."/>
            <person name="Song X."/>
            <person name="Hu Y."/>
            <person name="Wu T."/>
            <person name="Yang Q."/>
            <person name="An Z."/>
            <person name="Feng S."/>
            <person name="Deng Z."/>
            <person name="Wu W."/>
            <person name="Zeng X."/>
            <person name="Tu M."/>
            <person name="Wang X."/>
            <person name="Huang H."/>
        </authorList>
    </citation>
    <scope>NUCLEOTIDE SEQUENCE [LARGE SCALE GENOMIC DNA]</scope>
    <source>
        <strain evidence="4">MT/VB/25A 57/8</strain>
    </source>
</reference>
<sequence length="412" mass="46878">MASNSQVEEHSGITSIKSPPKRQPTTWLERLPWEIYLDILSRQPIMSLLDCKLVSRLWYSSVKHPSLANMHLNHATEDDLYLLLFSDWPKSKLQLVQVRHPEGTRTVKTLKTTFDSVLPEFEVVGSCNGLVCLYNYHFDDPLYILNPFAIEYRELPRFEASPPSNICRVVFGFGFHPNIKEYKVIKIVYYMQRNNDLYGGNPEAFVLTMANDTPIWGNIGKIGYDLSGPTSEALVNGKLHWLTFILVHEEVSYRQIISFDLETEQFQVVPRPSCGGLNQSNYHLVTLRGCLSAVVCGGGSNEIWVMKVYNVQTSWSKELVIGNYVPHGMPMAIPPFRRKKNGYQGGAFRVLCGLKNGEILILHSRRSIVSYDPNNGEFKELNFQGLPLEFQATVHMGSLISVHTLFSMEIKE</sequence>
<evidence type="ECO:0008006" key="6">
    <source>
        <dbReference type="Google" id="ProtNLM"/>
    </source>
</evidence>